<dbReference type="AlphaFoldDB" id="A0AA86RYT0"/>
<dbReference type="EMBL" id="OY731400">
    <property type="protein sequence ID" value="CAJ1935806.1"/>
    <property type="molecule type" value="Genomic_DNA"/>
</dbReference>
<gene>
    <name evidence="2" type="ORF">AYBTSS11_LOCUS7123</name>
</gene>
<feature type="region of interest" description="Disordered" evidence="1">
    <location>
        <begin position="42"/>
        <end position="83"/>
    </location>
</feature>
<protein>
    <submittedName>
        <fullName evidence="2">Uncharacterized protein</fullName>
    </submittedName>
</protein>
<feature type="compositionally biased region" description="Low complexity" evidence="1">
    <location>
        <begin position="66"/>
        <end position="77"/>
    </location>
</feature>
<proteinExistence type="predicted"/>
<accession>A0AA86RYT0</accession>
<evidence type="ECO:0000313" key="2">
    <source>
        <dbReference type="EMBL" id="CAJ1935806.1"/>
    </source>
</evidence>
<keyword evidence="3" id="KW-1185">Reference proteome</keyword>
<reference evidence="2" key="1">
    <citation type="submission" date="2023-10" db="EMBL/GenBank/DDBJ databases">
        <authorList>
            <person name="Domelevo Entfellner J.-B."/>
        </authorList>
    </citation>
    <scope>NUCLEOTIDE SEQUENCE</scope>
</reference>
<name>A0AA86RYT0_9FABA</name>
<evidence type="ECO:0000256" key="1">
    <source>
        <dbReference type="SAM" id="MobiDB-lite"/>
    </source>
</evidence>
<evidence type="ECO:0000313" key="3">
    <source>
        <dbReference type="Proteomes" id="UP001189624"/>
    </source>
</evidence>
<organism evidence="2 3">
    <name type="scientific">Sphenostylis stenocarpa</name>
    <dbReference type="NCBI Taxonomy" id="92480"/>
    <lineage>
        <taxon>Eukaryota</taxon>
        <taxon>Viridiplantae</taxon>
        <taxon>Streptophyta</taxon>
        <taxon>Embryophyta</taxon>
        <taxon>Tracheophyta</taxon>
        <taxon>Spermatophyta</taxon>
        <taxon>Magnoliopsida</taxon>
        <taxon>eudicotyledons</taxon>
        <taxon>Gunneridae</taxon>
        <taxon>Pentapetalae</taxon>
        <taxon>rosids</taxon>
        <taxon>fabids</taxon>
        <taxon>Fabales</taxon>
        <taxon>Fabaceae</taxon>
        <taxon>Papilionoideae</taxon>
        <taxon>50 kb inversion clade</taxon>
        <taxon>NPAAA clade</taxon>
        <taxon>indigoferoid/millettioid clade</taxon>
        <taxon>Phaseoleae</taxon>
        <taxon>Sphenostylis</taxon>
    </lineage>
</organism>
<sequence>MESLSGGGSFKNFGTGPQNFEDSNIKSDSCACIYNSTGSNDTVVYHGGGGPQNFQDARINGVKVESPSSPGSPTTSSDIHWNS</sequence>
<dbReference type="Gramene" id="rna-AYBTSS11_LOCUS7123">
    <property type="protein sequence ID" value="CAJ1935806.1"/>
    <property type="gene ID" value="gene-AYBTSS11_LOCUS7123"/>
</dbReference>
<dbReference type="Proteomes" id="UP001189624">
    <property type="component" value="Chromosome 3"/>
</dbReference>